<comment type="caution">
    <text evidence="1">The sequence shown here is derived from an EMBL/GenBank/DDBJ whole genome shotgun (WGS) entry which is preliminary data.</text>
</comment>
<reference evidence="1 2" key="1">
    <citation type="journal article" date="2018" name="Front. Plant Sci.">
        <title>Red Clover (Trifolium pratense) and Zigzag Clover (T. medium) - A Picture of Genomic Similarities and Differences.</title>
        <authorList>
            <person name="Dluhosova J."/>
            <person name="Istvanek J."/>
            <person name="Nedelnik J."/>
            <person name="Repkova J."/>
        </authorList>
    </citation>
    <scope>NUCLEOTIDE SEQUENCE [LARGE SCALE GENOMIC DNA]</scope>
    <source>
        <strain evidence="2">cv. 10/8</strain>
        <tissue evidence="1">Leaf</tissue>
    </source>
</reference>
<feature type="non-terminal residue" evidence="1">
    <location>
        <position position="1"/>
    </location>
</feature>
<name>A0A392RCT5_9FABA</name>
<keyword evidence="2" id="KW-1185">Reference proteome</keyword>
<accession>A0A392RCT5</accession>
<dbReference type="AlphaFoldDB" id="A0A392RCT5"/>
<evidence type="ECO:0000313" key="2">
    <source>
        <dbReference type="Proteomes" id="UP000265520"/>
    </source>
</evidence>
<protein>
    <submittedName>
        <fullName evidence="1">Uncharacterized protein</fullName>
    </submittedName>
</protein>
<dbReference type="EMBL" id="LXQA010213737">
    <property type="protein sequence ID" value="MCI34448.1"/>
    <property type="molecule type" value="Genomic_DNA"/>
</dbReference>
<dbReference type="Proteomes" id="UP000265520">
    <property type="component" value="Unassembled WGS sequence"/>
</dbReference>
<organism evidence="1 2">
    <name type="scientific">Trifolium medium</name>
    <dbReference type="NCBI Taxonomy" id="97028"/>
    <lineage>
        <taxon>Eukaryota</taxon>
        <taxon>Viridiplantae</taxon>
        <taxon>Streptophyta</taxon>
        <taxon>Embryophyta</taxon>
        <taxon>Tracheophyta</taxon>
        <taxon>Spermatophyta</taxon>
        <taxon>Magnoliopsida</taxon>
        <taxon>eudicotyledons</taxon>
        <taxon>Gunneridae</taxon>
        <taxon>Pentapetalae</taxon>
        <taxon>rosids</taxon>
        <taxon>fabids</taxon>
        <taxon>Fabales</taxon>
        <taxon>Fabaceae</taxon>
        <taxon>Papilionoideae</taxon>
        <taxon>50 kb inversion clade</taxon>
        <taxon>NPAAA clade</taxon>
        <taxon>Hologalegina</taxon>
        <taxon>IRL clade</taxon>
        <taxon>Trifolieae</taxon>
        <taxon>Trifolium</taxon>
    </lineage>
</organism>
<evidence type="ECO:0000313" key="1">
    <source>
        <dbReference type="EMBL" id="MCI34448.1"/>
    </source>
</evidence>
<sequence>LALGDTSVTTEEVTPHVFSSGALFPAEVISITVISIL</sequence>
<proteinExistence type="predicted"/>